<dbReference type="Gene3D" id="3.90.230.10">
    <property type="entry name" value="Creatinase/methionine aminopeptidase superfamily"/>
    <property type="match status" value="1"/>
</dbReference>
<keyword evidence="2" id="KW-0378">Hydrolase</keyword>
<dbReference type="InterPro" id="IPR050659">
    <property type="entry name" value="Peptidase_M24B"/>
</dbReference>
<evidence type="ECO:0000259" key="1">
    <source>
        <dbReference type="Pfam" id="PF00557"/>
    </source>
</evidence>
<reference evidence="2" key="1">
    <citation type="submission" date="2020-10" db="EMBL/GenBank/DDBJ databases">
        <authorList>
            <person name="Gilroy R."/>
        </authorList>
    </citation>
    <scope>NUCLEOTIDE SEQUENCE</scope>
    <source>
        <strain evidence="2">17113</strain>
    </source>
</reference>
<sequence>MENNEIELLQSKIKEEEAEGYLLLDYESHNEVLTKLLGKAMLTRKVIAFIPSYGKPTIILHSIDAGVLKGRPIPFKTEIYNTWEEMLSLEEKLLSPLKGKKVLMDYSASGLLMRVAKADAGSVEFVKGLGVKVESSANLLQTLVAVLTQRQYEEELIACKKTLQIKDEAFAFIKSKIESEGETSEYEVQNFIAKRFAEEGMTYDEPPLVANGKNASNPHYSPTKDNHSRLLPGDLVLIDMWAKLDDEDGVYADITWMGYIGEEVPEEYKTRFEVLKKARDGVIEFLNSELPKRNVMAFEADDVARRIIEAEGYGPYFTHRVGHNIAIDLSPHGPGANLDNYETHDDRLLLEGTSFSDEPGIYAPDFGMRSETNIHIEDGKPVVVAGRQEEIIAILK</sequence>
<evidence type="ECO:0000313" key="3">
    <source>
        <dbReference type="Proteomes" id="UP000823634"/>
    </source>
</evidence>
<dbReference type="AlphaFoldDB" id="A0A9D9GVX7"/>
<dbReference type="Pfam" id="PF00557">
    <property type="entry name" value="Peptidase_M24"/>
    <property type="match status" value="1"/>
</dbReference>
<dbReference type="SUPFAM" id="SSF55920">
    <property type="entry name" value="Creatinase/aminopeptidase"/>
    <property type="match status" value="1"/>
</dbReference>
<proteinExistence type="predicted"/>
<accession>A0A9D9GVX7</accession>
<protein>
    <submittedName>
        <fullName evidence="2">Aminopeptidase P family protein</fullName>
    </submittedName>
</protein>
<gene>
    <name evidence="2" type="ORF">IAC61_03570</name>
</gene>
<keyword evidence="2" id="KW-0031">Aminopeptidase</keyword>
<dbReference type="GO" id="GO:0004177">
    <property type="term" value="F:aminopeptidase activity"/>
    <property type="evidence" value="ECO:0007669"/>
    <property type="project" value="UniProtKB-KW"/>
</dbReference>
<feature type="domain" description="Peptidase M24" evidence="1">
    <location>
        <begin position="160"/>
        <end position="377"/>
    </location>
</feature>
<dbReference type="PANTHER" id="PTHR46112">
    <property type="entry name" value="AMINOPEPTIDASE"/>
    <property type="match status" value="1"/>
</dbReference>
<reference evidence="2" key="2">
    <citation type="journal article" date="2021" name="PeerJ">
        <title>Extensive microbial diversity within the chicken gut microbiome revealed by metagenomics and culture.</title>
        <authorList>
            <person name="Gilroy R."/>
            <person name="Ravi A."/>
            <person name="Getino M."/>
            <person name="Pursley I."/>
            <person name="Horton D.L."/>
            <person name="Alikhan N.F."/>
            <person name="Baker D."/>
            <person name="Gharbi K."/>
            <person name="Hall N."/>
            <person name="Watson M."/>
            <person name="Adriaenssens E.M."/>
            <person name="Foster-Nyarko E."/>
            <person name="Jarju S."/>
            <person name="Secka A."/>
            <person name="Antonio M."/>
            <person name="Oren A."/>
            <person name="Chaudhuri R.R."/>
            <person name="La Ragione R."/>
            <person name="Hildebrand F."/>
            <person name="Pallen M.J."/>
        </authorList>
    </citation>
    <scope>NUCLEOTIDE SEQUENCE</scope>
    <source>
        <strain evidence="2">17113</strain>
    </source>
</reference>
<dbReference type="InterPro" id="IPR000994">
    <property type="entry name" value="Pept_M24"/>
</dbReference>
<dbReference type="InterPro" id="IPR036005">
    <property type="entry name" value="Creatinase/aminopeptidase-like"/>
</dbReference>
<organism evidence="2 3">
    <name type="scientific">Candidatus Alloenteromonas pullistercoris</name>
    <dbReference type="NCBI Taxonomy" id="2840785"/>
    <lineage>
        <taxon>Bacteria</taxon>
        <taxon>Bacillati</taxon>
        <taxon>Bacillota</taxon>
        <taxon>Bacillota incertae sedis</taxon>
        <taxon>Candidatus Alloenteromonas</taxon>
    </lineage>
</organism>
<dbReference type="EMBL" id="JADINA010000024">
    <property type="protein sequence ID" value="MBO8426382.1"/>
    <property type="molecule type" value="Genomic_DNA"/>
</dbReference>
<comment type="caution">
    <text evidence="2">The sequence shown here is derived from an EMBL/GenBank/DDBJ whole genome shotgun (WGS) entry which is preliminary data.</text>
</comment>
<dbReference type="Proteomes" id="UP000823634">
    <property type="component" value="Unassembled WGS sequence"/>
</dbReference>
<keyword evidence="2" id="KW-0645">Protease</keyword>
<name>A0A9D9GVX7_9FIRM</name>
<dbReference type="PANTHER" id="PTHR46112:SF3">
    <property type="entry name" value="AMINOPEPTIDASE YPDF"/>
    <property type="match status" value="1"/>
</dbReference>
<evidence type="ECO:0000313" key="2">
    <source>
        <dbReference type="EMBL" id="MBO8426382.1"/>
    </source>
</evidence>